<dbReference type="GO" id="GO:0019632">
    <property type="term" value="P:shikimate metabolic process"/>
    <property type="evidence" value="ECO:0007669"/>
    <property type="project" value="InterPro"/>
</dbReference>
<dbReference type="InterPro" id="IPR013708">
    <property type="entry name" value="Shikimate_DH-bd_N"/>
</dbReference>
<keyword evidence="7" id="KW-0456">Lyase</keyword>
<dbReference type="HAMAP" id="MF_00222">
    <property type="entry name" value="Shikimate_DH_AroE"/>
    <property type="match status" value="1"/>
</dbReference>
<comment type="pathway">
    <text evidence="7">Metabolic intermediate biosynthesis; chorismate biosynthesis; chorismate from D-erythrose 4-phosphate and phosphoenolpyruvate: step 3/7.</text>
</comment>
<comment type="pathway">
    <text evidence="1 8">Metabolic intermediate biosynthesis; chorismate biosynthesis; chorismate from D-erythrose 4-phosphate and phosphoenolpyruvate: step 4/7.</text>
</comment>
<feature type="active site" description="Proton donor/acceptor" evidence="7">
    <location>
        <position position="114"/>
    </location>
</feature>
<keyword evidence="3 8" id="KW-0521">NADP</keyword>
<dbReference type="InterPro" id="IPR006151">
    <property type="entry name" value="Shikm_DH/Glu-tRNA_Rdtase"/>
</dbReference>
<evidence type="ECO:0000259" key="10">
    <source>
        <dbReference type="Pfam" id="PF08501"/>
    </source>
</evidence>
<organism evidence="12 13">
    <name type="scientific">Candidatus Nitronauta litoralis</name>
    <dbReference type="NCBI Taxonomy" id="2705533"/>
    <lineage>
        <taxon>Bacteria</taxon>
        <taxon>Pseudomonadati</taxon>
        <taxon>Nitrospinota/Tectimicrobiota group</taxon>
        <taxon>Nitrospinota</taxon>
        <taxon>Nitrospinia</taxon>
        <taxon>Nitrospinales</taxon>
        <taxon>Nitrospinaceae</taxon>
        <taxon>Candidatus Nitronauta</taxon>
    </lineage>
</organism>
<evidence type="ECO:0000256" key="4">
    <source>
        <dbReference type="ARBA" id="ARBA00023002"/>
    </source>
</evidence>
<feature type="active site" description="Proton acceptor" evidence="8">
    <location>
        <position position="285"/>
    </location>
</feature>
<dbReference type="InterPro" id="IPR011342">
    <property type="entry name" value="Shikimate_DH"/>
</dbReference>
<keyword evidence="2 7" id="KW-0028">Amino-acid biosynthesis</keyword>
<dbReference type="InterPro" id="IPR013785">
    <property type="entry name" value="Aldolase_TIM"/>
</dbReference>
<feature type="binding site" evidence="7">
    <location>
        <position position="180"/>
    </location>
    <ligand>
        <name>3-dehydroquinate</name>
        <dbReference type="ChEBI" id="CHEBI:32364"/>
    </ligand>
</feature>
<keyword evidence="7" id="KW-0704">Schiff base</keyword>
<dbReference type="SUPFAM" id="SSF51735">
    <property type="entry name" value="NAD(P)-binding Rossmann-fold domains"/>
    <property type="match status" value="1"/>
</dbReference>
<comment type="catalytic activity">
    <reaction evidence="6 8">
        <text>shikimate + NADP(+) = 3-dehydroshikimate + NADPH + H(+)</text>
        <dbReference type="Rhea" id="RHEA:17737"/>
        <dbReference type="ChEBI" id="CHEBI:15378"/>
        <dbReference type="ChEBI" id="CHEBI:16630"/>
        <dbReference type="ChEBI" id="CHEBI:36208"/>
        <dbReference type="ChEBI" id="CHEBI:57783"/>
        <dbReference type="ChEBI" id="CHEBI:58349"/>
        <dbReference type="EC" id="1.1.1.25"/>
    </reaction>
</comment>
<evidence type="ECO:0000256" key="5">
    <source>
        <dbReference type="ARBA" id="ARBA00023141"/>
    </source>
</evidence>
<dbReference type="Pfam" id="PF01487">
    <property type="entry name" value="DHquinase_I"/>
    <property type="match status" value="1"/>
</dbReference>
<comment type="subunit">
    <text evidence="7">Homodimer.</text>
</comment>
<evidence type="ECO:0000313" key="12">
    <source>
        <dbReference type="EMBL" id="QPJ62440.1"/>
    </source>
</evidence>
<feature type="domain" description="SDH C-terminal" evidence="11">
    <location>
        <begin position="453"/>
        <end position="483"/>
    </location>
</feature>
<dbReference type="EC" id="1.1.1.25" evidence="8"/>
<evidence type="ECO:0000259" key="9">
    <source>
        <dbReference type="Pfam" id="PF01488"/>
    </source>
</evidence>
<dbReference type="InterPro" id="IPR001381">
    <property type="entry name" value="DHquinase_I"/>
</dbReference>
<dbReference type="GO" id="GO:0050661">
    <property type="term" value="F:NADP binding"/>
    <property type="evidence" value="ECO:0007669"/>
    <property type="project" value="InterPro"/>
</dbReference>
<dbReference type="UniPathway" id="UPA00053">
    <property type="reaction ID" value="UER00086"/>
</dbReference>
<keyword evidence="4 8" id="KW-0560">Oxidoreductase</keyword>
<dbReference type="CDD" id="cd01065">
    <property type="entry name" value="NAD_bind_Shikimate_DH"/>
    <property type="match status" value="1"/>
</dbReference>
<comment type="similarity">
    <text evidence="7">Belongs to the type-I 3-dehydroquinase family.</text>
</comment>
<feature type="binding site" evidence="7">
    <location>
        <begin position="29"/>
        <end position="31"/>
    </location>
    <ligand>
        <name>3-dehydroquinate</name>
        <dbReference type="ChEBI" id="CHEBI:32364"/>
    </ligand>
</feature>
<dbReference type="InterPro" id="IPR022893">
    <property type="entry name" value="Shikimate_DH_fam"/>
</dbReference>
<dbReference type="GO" id="GO:0003855">
    <property type="term" value="F:3-dehydroquinate dehydratase activity"/>
    <property type="evidence" value="ECO:0007669"/>
    <property type="project" value="UniProtKB-UniRule"/>
</dbReference>
<feature type="domain" description="Quinate/shikimate 5-dehydrogenase/glutamyl-tRNA reductase" evidence="9">
    <location>
        <begin position="330"/>
        <end position="391"/>
    </location>
</feature>
<evidence type="ECO:0000256" key="6">
    <source>
        <dbReference type="ARBA" id="ARBA00049442"/>
    </source>
</evidence>
<dbReference type="PANTHER" id="PTHR21089">
    <property type="entry name" value="SHIKIMATE DEHYDROGENASE"/>
    <property type="match status" value="1"/>
</dbReference>
<dbReference type="CDD" id="cd00502">
    <property type="entry name" value="DHQase_I"/>
    <property type="match status" value="1"/>
</dbReference>
<feature type="binding site" evidence="7">
    <location>
        <position position="56"/>
    </location>
    <ligand>
        <name>3-dehydroquinate</name>
        <dbReference type="ChEBI" id="CHEBI:32364"/>
    </ligand>
</feature>
<proteinExistence type="inferred from homology"/>
<evidence type="ECO:0000256" key="3">
    <source>
        <dbReference type="ARBA" id="ARBA00022857"/>
    </source>
</evidence>
<dbReference type="NCBIfam" id="TIGR00507">
    <property type="entry name" value="aroE"/>
    <property type="match status" value="1"/>
</dbReference>
<feature type="active site" description="Schiff-base intermediate with substrate" evidence="7">
    <location>
        <position position="139"/>
    </location>
</feature>
<dbReference type="Pfam" id="PF18317">
    <property type="entry name" value="SDH_C"/>
    <property type="match status" value="1"/>
</dbReference>
<feature type="domain" description="Shikimate dehydrogenase substrate binding N-terminal" evidence="10">
    <location>
        <begin position="229"/>
        <end position="308"/>
    </location>
</feature>
<dbReference type="InterPro" id="IPR041121">
    <property type="entry name" value="SDH_C"/>
</dbReference>
<feature type="binding site" evidence="8">
    <location>
        <position position="306"/>
    </location>
    <ligand>
        <name>shikimate</name>
        <dbReference type="ChEBI" id="CHEBI:36208"/>
    </ligand>
</feature>
<dbReference type="InterPro" id="IPR046346">
    <property type="entry name" value="Aminoacid_DH-like_N_sf"/>
</dbReference>
<sequence>MICIPIVGPSHQQALKDIERCRNLADIVELRMDLIPDGDLKDLMQTADNKVIVTYRSKMDGGQYRGSDEDRVASIRKAIDLGAPYVDIETSTPGPLLKSVLENKGESQIILSHHDFTRTDERIDKFYEIMCEMPADIIKLITYAQDITDNLAMFKLLYRARKNEKKMIGFCMGEKGEVSRILSVHFGSWLTFGSLETGKESAPGQIPARILKEVYRVNEIPSDAKIFGVIGDPVNKSMGYLIHNKAFQLTDLPHVYVPFPVQNVQRFFSAFEPYLGGLSVTMPHKEEIGRYLGSISAQAKKIGAVNTVVNENKAWAGHNTDGTGALRALKAKGEVAGKNVVIIGAGGTAKAIGHTLKDAGAKLTLTYHRNKERGEELANQLGARLIHIDSVANETPDILINCSPVGMNPNVKQTPCPASCLKPGMIVFDSVYNPLETRLITEAKAAGCTAIPGIELFVNQAVEQFELWTGTTAPIDAMRQVVLDKLKEN</sequence>
<dbReference type="Pfam" id="PF08501">
    <property type="entry name" value="Shikimate_dh_N"/>
    <property type="match status" value="1"/>
</dbReference>
<dbReference type="SUPFAM" id="SSF53223">
    <property type="entry name" value="Aminoacid dehydrogenase-like, N-terminal domain"/>
    <property type="match status" value="1"/>
</dbReference>
<dbReference type="InterPro" id="IPR036291">
    <property type="entry name" value="NAD(P)-bd_dom_sf"/>
</dbReference>
<evidence type="ECO:0000256" key="1">
    <source>
        <dbReference type="ARBA" id="ARBA00004871"/>
    </source>
</evidence>
<dbReference type="NCBIfam" id="TIGR01093">
    <property type="entry name" value="aroD"/>
    <property type="match status" value="1"/>
</dbReference>
<dbReference type="Pfam" id="PF01488">
    <property type="entry name" value="Shikimate_DH"/>
    <property type="match status" value="1"/>
</dbReference>
<keyword evidence="5 7" id="KW-0057">Aromatic amino acid biosynthesis</keyword>
<feature type="binding site" evidence="8">
    <location>
        <position position="453"/>
    </location>
    <ligand>
        <name>NADP(+)</name>
        <dbReference type="ChEBI" id="CHEBI:58349"/>
    </ligand>
</feature>
<dbReference type="Proteomes" id="UP000594688">
    <property type="component" value="Chromosome"/>
</dbReference>
<dbReference type="Gene3D" id="3.40.50.720">
    <property type="entry name" value="NAD(P)-binding Rossmann-like Domain"/>
    <property type="match status" value="1"/>
</dbReference>
<comment type="catalytic activity">
    <reaction evidence="7">
        <text>3-dehydroquinate = 3-dehydroshikimate + H2O</text>
        <dbReference type="Rhea" id="RHEA:21096"/>
        <dbReference type="ChEBI" id="CHEBI:15377"/>
        <dbReference type="ChEBI" id="CHEBI:16630"/>
        <dbReference type="ChEBI" id="CHEBI:32364"/>
        <dbReference type="EC" id="4.2.1.10"/>
    </reaction>
</comment>
<comment type="function">
    <text evidence="7">Involved in the third step of the chorismate pathway, which leads to the biosynthesis of aromatic amino acids. Catalyzes the cis-dehydration of 3-dehydroquinate (DHQ) and introduces the first double bond of the aromatic ring to yield 3-dehydroshikimate.</text>
</comment>
<feature type="binding site" evidence="8">
    <location>
        <position position="460"/>
    </location>
    <ligand>
        <name>shikimate</name>
        <dbReference type="ChEBI" id="CHEBI:36208"/>
    </ligand>
</feature>
<dbReference type="GO" id="GO:0008652">
    <property type="term" value="P:amino acid biosynthetic process"/>
    <property type="evidence" value="ECO:0007669"/>
    <property type="project" value="UniProtKB-KW"/>
</dbReference>
<dbReference type="GO" id="GO:0004764">
    <property type="term" value="F:shikimate 3-dehydrogenase (NADP+) activity"/>
    <property type="evidence" value="ECO:0007669"/>
    <property type="project" value="UniProtKB-UniRule"/>
</dbReference>
<evidence type="ECO:0000313" key="13">
    <source>
        <dbReference type="Proteomes" id="UP000594688"/>
    </source>
</evidence>
<dbReference type="PANTHER" id="PTHR21089:SF1">
    <property type="entry name" value="BIFUNCTIONAL 3-DEHYDROQUINATE DEHYDRATASE_SHIKIMATE DEHYDROGENASE, CHLOROPLASTIC"/>
    <property type="match status" value="1"/>
</dbReference>
<evidence type="ECO:0000256" key="7">
    <source>
        <dbReference type="HAMAP-Rule" id="MF_00214"/>
    </source>
</evidence>
<dbReference type="KEGG" id="nli:G3M70_11385"/>
<dbReference type="EMBL" id="CP048685">
    <property type="protein sequence ID" value="QPJ62440.1"/>
    <property type="molecule type" value="Genomic_DNA"/>
</dbReference>
<dbReference type="Gene3D" id="3.40.50.10860">
    <property type="entry name" value="Leucine Dehydrogenase, chain A, domain 1"/>
    <property type="match status" value="1"/>
</dbReference>
<comment type="similarity">
    <text evidence="8">Belongs to the shikimate dehydrogenase family.</text>
</comment>
<accession>A0A7T0BWX3</accession>
<evidence type="ECO:0000256" key="8">
    <source>
        <dbReference type="HAMAP-Rule" id="MF_00222"/>
    </source>
</evidence>
<comment type="function">
    <text evidence="8">Involved in the biosynthesis of the chorismate, which leads to the biosynthesis of aromatic amino acids. Catalyzes the reversible NADPH linked reduction of 3-dehydroshikimate (DHSA) to yield shikimate (SA).</text>
</comment>
<dbReference type="EC" id="4.2.1.10" evidence="7"/>
<dbReference type="GO" id="GO:0009423">
    <property type="term" value="P:chorismate biosynthetic process"/>
    <property type="evidence" value="ECO:0007669"/>
    <property type="project" value="UniProtKB-UniRule"/>
</dbReference>
<protein>
    <recommendedName>
        <fullName evidence="7 8">Multifunctional fusion protein</fullName>
    </recommendedName>
    <domain>
        <recommendedName>
            <fullName evidence="7">3-dehydroquinate dehydratase</fullName>
            <shortName evidence="7">3-dehydroquinase</shortName>
            <ecNumber evidence="7">4.2.1.10</ecNumber>
        </recommendedName>
        <alternativeName>
            <fullName evidence="7">Type I DHQase</fullName>
        </alternativeName>
        <alternativeName>
            <fullName evidence="7">Type I dehydroquinase</fullName>
            <shortName evidence="7">DHQ1</shortName>
        </alternativeName>
    </domain>
    <domain>
        <recommendedName>
            <fullName evidence="8">Shikimate dehydrogenase (NADP(+))</fullName>
            <shortName evidence="8">SDH</shortName>
            <ecNumber evidence="8">1.1.1.25</ecNumber>
        </recommendedName>
    </domain>
</protein>
<feature type="binding site" evidence="8">
    <location>
        <position position="281"/>
    </location>
    <ligand>
        <name>shikimate</name>
        <dbReference type="ChEBI" id="CHEBI:36208"/>
    </ligand>
</feature>
<name>A0A7T0BWX3_9BACT</name>
<evidence type="ECO:0000256" key="2">
    <source>
        <dbReference type="ARBA" id="ARBA00022605"/>
    </source>
</evidence>
<dbReference type="HAMAP" id="MF_00214">
    <property type="entry name" value="AroD"/>
    <property type="match status" value="1"/>
</dbReference>
<feature type="binding site" evidence="7">
    <location>
        <position position="201"/>
    </location>
    <ligand>
        <name>3-dehydroquinate</name>
        <dbReference type="ChEBI" id="CHEBI:32364"/>
    </ligand>
</feature>
<dbReference type="Gene3D" id="3.20.20.70">
    <property type="entry name" value="Aldolase class I"/>
    <property type="match status" value="1"/>
</dbReference>
<dbReference type="AlphaFoldDB" id="A0A7T0BWX3"/>
<reference evidence="12 13" key="1">
    <citation type="submission" date="2020-02" db="EMBL/GenBank/DDBJ databases">
        <title>Genomic and physiological characterization of two novel Nitrospinaceae genera.</title>
        <authorList>
            <person name="Mueller A.J."/>
            <person name="Jung M.-Y."/>
            <person name="Strachan C.R."/>
            <person name="Herbold C.W."/>
            <person name="Kirkegaard R.H."/>
            <person name="Daims H."/>
        </authorList>
    </citation>
    <scope>NUCLEOTIDE SEQUENCE [LARGE SCALE GENOMIC DNA]</scope>
    <source>
        <strain evidence="12">EB</strain>
    </source>
</reference>
<feature type="binding site" evidence="8">
    <location>
        <position position="321"/>
    </location>
    <ligand>
        <name>shikimate</name>
        <dbReference type="ChEBI" id="CHEBI:36208"/>
    </ligand>
</feature>
<feature type="binding site" evidence="7">
    <location>
        <position position="205"/>
    </location>
    <ligand>
        <name>3-dehydroquinate</name>
        <dbReference type="ChEBI" id="CHEBI:32364"/>
    </ligand>
</feature>
<feature type="binding site" evidence="8">
    <location>
        <position position="432"/>
    </location>
    <ligand>
        <name>shikimate</name>
        <dbReference type="ChEBI" id="CHEBI:36208"/>
    </ligand>
</feature>
<dbReference type="GO" id="GO:0009073">
    <property type="term" value="P:aromatic amino acid family biosynthetic process"/>
    <property type="evidence" value="ECO:0007669"/>
    <property type="project" value="UniProtKB-KW"/>
</dbReference>
<dbReference type="SUPFAM" id="SSF51569">
    <property type="entry name" value="Aldolase"/>
    <property type="match status" value="1"/>
</dbReference>
<gene>
    <name evidence="8 12" type="primary">aroE</name>
    <name evidence="7" type="synonym">aroD</name>
    <name evidence="12" type="ORF">G3M70_11385</name>
</gene>
<evidence type="ECO:0000259" key="11">
    <source>
        <dbReference type="Pfam" id="PF18317"/>
    </source>
</evidence>
<comment type="caution">
    <text evidence="7">Lacks conserved residue(s) required for the propagation of feature annotation.</text>
</comment>